<reference evidence="2 3" key="1">
    <citation type="submission" date="2023-01" db="EMBL/GenBank/DDBJ databases">
        <authorList>
            <person name="Kreplak J."/>
        </authorList>
    </citation>
    <scope>NUCLEOTIDE SEQUENCE [LARGE SCALE GENOMIC DNA]</scope>
</reference>
<protein>
    <submittedName>
        <fullName evidence="2">Uncharacterized protein</fullName>
    </submittedName>
</protein>
<accession>A0AAV1B8T9</accession>
<proteinExistence type="predicted"/>
<evidence type="ECO:0000313" key="2">
    <source>
        <dbReference type="EMBL" id="CAI8618668.1"/>
    </source>
</evidence>
<sequence length="132" mass="15161">MLTESQIHKENDDVTLENNPVSDDDNFHEHVEVNIVVACGGGVNNHDEKLKFSLKGKKDQAVEDMGENLRHCVKMWQDVSNYVNEKDGVIKKDDYEEVIMDATTYINNMEDVNLEENENMMIVHIHVEDTVV</sequence>
<feature type="compositionally biased region" description="Basic and acidic residues" evidence="1">
    <location>
        <begin position="1"/>
        <end position="12"/>
    </location>
</feature>
<gene>
    <name evidence="2" type="ORF">VFH_VI133880</name>
</gene>
<dbReference type="EMBL" id="OX451741">
    <property type="protein sequence ID" value="CAI8618668.1"/>
    <property type="molecule type" value="Genomic_DNA"/>
</dbReference>
<evidence type="ECO:0000256" key="1">
    <source>
        <dbReference type="SAM" id="MobiDB-lite"/>
    </source>
</evidence>
<evidence type="ECO:0000313" key="3">
    <source>
        <dbReference type="Proteomes" id="UP001157006"/>
    </source>
</evidence>
<feature type="region of interest" description="Disordered" evidence="1">
    <location>
        <begin position="1"/>
        <end position="24"/>
    </location>
</feature>
<keyword evidence="3" id="KW-1185">Reference proteome</keyword>
<dbReference type="Proteomes" id="UP001157006">
    <property type="component" value="Chromosome 6"/>
</dbReference>
<organism evidence="2 3">
    <name type="scientific">Vicia faba</name>
    <name type="common">Broad bean</name>
    <name type="synonym">Faba vulgaris</name>
    <dbReference type="NCBI Taxonomy" id="3906"/>
    <lineage>
        <taxon>Eukaryota</taxon>
        <taxon>Viridiplantae</taxon>
        <taxon>Streptophyta</taxon>
        <taxon>Embryophyta</taxon>
        <taxon>Tracheophyta</taxon>
        <taxon>Spermatophyta</taxon>
        <taxon>Magnoliopsida</taxon>
        <taxon>eudicotyledons</taxon>
        <taxon>Gunneridae</taxon>
        <taxon>Pentapetalae</taxon>
        <taxon>rosids</taxon>
        <taxon>fabids</taxon>
        <taxon>Fabales</taxon>
        <taxon>Fabaceae</taxon>
        <taxon>Papilionoideae</taxon>
        <taxon>50 kb inversion clade</taxon>
        <taxon>NPAAA clade</taxon>
        <taxon>Hologalegina</taxon>
        <taxon>IRL clade</taxon>
        <taxon>Fabeae</taxon>
        <taxon>Vicia</taxon>
    </lineage>
</organism>
<dbReference type="AlphaFoldDB" id="A0AAV1B8T9"/>
<name>A0AAV1B8T9_VICFA</name>